<keyword evidence="2" id="KW-1185">Reference proteome</keyword>
<proteinExistence type="predicted"/>
<keyword evidence="1" id="KW-0378">Hydrolase</keyword>
<dbReference type="EMBL" id="SRZC01000021">
    <property type="protein sequence ID" value="TGX80842.1"/>
    <property type="molecule type" value="Genomic_DNA"/>
</dbReference>
<protein>
    <submittedName>
        <fullName evidence="1">Glycoside hydrolase family 28 protein</fullName>
    </submittedName>
</protein>
<comment type="caution">
    <text evidence="1">The sequence shown here is derived from an EMBL/GenBank/DDBJ whole genome shotgun (WGS) entry which is preliminary data.</text>
</comment>
<name>A0AC61QND7_9BACT</name>
<sequence>MLFASLASAQCPAEIEPIKAPFDMPQLQRPVFPARKVVIKKGQNIQAAIDKLAKKGGGTVIVPKGKWHTGRIILKSNICLQVDEGAELCFSGDVKDYLPVVPCRNEGVDIYGPGAMIYADGAENIAVVGKGKLVAPSRDCELLKLTMAGIPEAVQAMPLKERVFDGTIPTDRYGFETRTPKTMQTSAGERHLGTLCLPVFFGPMNSRNVLLEGVTLEGSIFWNIVPVYCENIIIRGVTVSSAGIARTDGIDIDSSRNALIEYTTLDCGDDCFTLKAGRGMDGLLKARPTENVVIRHCTAKRGAGGLTVGSETAAGIRNVYMYDVTIENPKYGIYFKTRRPRGGGGENLWFENVRMVHPKTRAVYWDMLGSATYVGKLAERFNKDNNPKLTPYFRNIHFDGFTVEHCTDFVKAIGLPESPVENVTFKNVSSPECTRVTLQDVGKFVIEAK</sequence>
<dbReference type="Proteomes" id="UP000308886">
    <property type="component" value="Unassembled WGS sequence"/>
</dbReference>
<gene>
    <name evidence="1" type="ORF">E5358_11695</name>
</gene>
<reference evidence="1" key="1">
    <citation type="submission" date="2019-04" db="EMBL/GenBank/DDBJ databases">
        <title>Microbes associate with the intestines of laboratory mice.</title>
        <authorList>
            <person name="Navarre W."/>
            <person name="Wong E."/>
            <person name="Huang K."/>
            <person name="Tropini C."/>
            <person name="Ng K."/>
            <person name="Yu B."/>
        </authorList>
    </citation>
    <scope>NUCLEOTIDE SEQUENCE</scope>
    <source>
        <strain evidence="1">NM73_A23</strain>
    </source>
</reference>
<evidence type="ECO:0000313" key="2">
    <source>
        <dbReference type="Proteomes" id="UP000308886"/>
    </source>
</evidence>
<accession>A0AC61QND7</accession>
<evidence type="ECO:0000313" key="1">
    <source>
        <dbReference type="EMBL" id="TGX80842.1"/>
    </source>
</evidence>
<organism evidence="1 2">
    <name type="scientific">Palleniella muris</name>
    <dbReference type="NCBI Taxonomy" id="3038145"/>
    <lineage>
        <taxon>Bacteria</taxon>
        <taxon>Pseudomonadati</taxon>
        <taxon>Bacteroidota</taxon>
        <taxon>Bacteroidia</taxon>
        <taxon>Bacteroidales</taxon>
        <taxon>Prevotellaceae</taxon>
        <taxon>Palleniella</taxon>
    </lineage>
</organism>